<reference evidence="7 8" key="1">
    <citation type="submission" date="2018-06" db="EMBL/GenBank/DDBJ databases">
        <title>Genomic Encyclopedia of Type Strains, Phase IV (KMG-V): Genome sequencing to study the core and pangenomes of soil and plant-associated prokaryotes.</title>
        <authorList>
            <person name="Whitman W."/>
        </authorList>
    </citation>
    <scope>NUCLEOTIDE SEQUENCE [LARGE SCALE GENOMIC DNA]</scope>
    <source>
        <strain evidence="7 8">SRCL-318</strain>
    </source>
</reference>
<organism evidence="7 8">
    <name type="scientific">Paraburkholderia silvatlantica</name>
    <dbReference type="NCBI Taxonomy" id="321895"/>
    <lineage>
        <taxon>Bacteria</taxon>
        <taxon>Pseudomonadati</taxon>
        <taxon>Pseudomonadota</taxon>
        <taxon>Betaproteobacteria</taxon>
        <taxon>Burkholderiales</taxon>
        <taxon>Burkholderiaceae</taxon>
        <taxon>Paraburkholderia</taxon>
    </lineage>
</organism>
<dbReference type="PANTHER" id="PTHR46111:SF2">
    <property type="entry name" value="SAM-DEPENDENT METHYLTRANSFERASE"/>
    <property type="match status" value="1"/>
</dbReference>
<evidence type="ECO:0000256" key="5">
    <source>
        <dbReference type="ARBA" id="ARBA00022691"/>
    </source>
</evidence>
<dbReference type="RefSeq" id="WP_110854965.1">
    <property type="nucleotide sequence ID" value="NZ_QJSQ01000007.1"/>
</dbReference>
<comment type="caution">
    <text evidence="7">The sequence shown here is derived from an EMBL/GenBank/DDBJ whole genome shotgun (WGS) entry which is preliminary data.</text>
</comment>
<keyword evidence="4 7" id="KW-0808">Transferase</keyword>
<dbReference type="EMBL" id="QJSQ01000007">
    <property type="protein sequence ID" value="PYE23691.1"/>
    <property type="molecule type" value="Genomic_DNA"/>
</dbReference>
<dbReference type="InterPro" id="IPR014776">
    <property type="entry name" value="4pyrrole_Mease_sub2"/>
</dbReference>
<dbReference type="OrthoDB" id="7061662at2"/>
<dbReference type="GO" id="GO:0032259">
    <property type="term" value="P:methylation"/>
    <property type="evidence" value="ECO:0007669"/>
    <property type="project" value="UniProtKB-KW"/>
</dbReference>
<feature type="domain" description="Tetrapyrrole methylase" evidence="6">
    <location>
        <begin position="79"/>
        <end position="217"/>
    </location>
</feature>
<dbReference type="Gene3D" id="3.30.950.10">
    <property type="entry name" value="Methyltransferase, Cobalt-precorrin-4 Transmethylase, Domain 2"/>
    <property type="match status" value="1"/>
</dbReference>
<evidence type="ECO:0000259" key="6">
    <source>
        <dbReference type="Pfam" id="PF00590"/>
    </source>
</evidence>
<dbReference type="PIRSF" id="PIRSF005917">
    <property type="entry name" value="MTase_YraL"/>
    <property type="match status" value="1"/>
</dbReference>
<evidence type="ECO:0000256" key="3">
    <source>
        <dbReference type="ARBA" id="ARBA00022603"/>
    </source>
</evidence>
<dbReference type="InterPro" id="IPR014777">
    <property type="entry name" value="4pyrrole_Mease_sub1"/>
</dbReference>
<sequence>MTNGAKGTLYLIPNTLGDGDDAALNAVLPTPVRERAGALASYIGENAKTTRAFLKRVGTTRPIQEIEIRELNVNTPAGEIDKLLAPLLAGIDTGLVSEAGVPAVADPGALLVRRAHERGIKVVPLVGPSSILLALMASGLNGQSFAFHGYLPVDANERVKKLRDLEQISRKNKQTQIFIETPYRNRALLDALLATCAPSTLVCVAADLTLPTETVVSRAVSDWKQKPAPELHKRPAIFLLLAH</sequence>
<dbReference type="InterPro" id="IPR000878">
    <property type="entry name" value="4pyrrol_Mease"/>
</dbReference>
<evidence type="ECO:0000313" key="8">
    <source>
        <dbReference type="Proteomes" id="UP000247772"/>
    </source>
</evidence>
<evidence type="ECO:0000256" key="2">
    <source>
        <dbReference type="ARBA" id="ARBA00022552"/>
    </source>
</evidence>
<dbReference type="Gene3D" id="3.40.1010.10">
    <property type="entry name" value="Cobalt-precorrin-4 Transmethylase, Domain 1"/>
    <property type="match status" value="1"/>
</dbReference>
<accession>A0A2V4TIS3</accession>
<dbReference type="GO" id="GO:0008168">
    <property type="term" value="F:methyltransferase activity"/>
    <property type="evidence" value="ECO:0007669"/>
    <property type="project" value="UniProtKB-KW"/>
</dbReference>
<dbReference type="SUPFAM" id="SSF53790">
    <property type="entry name" value="Tetrapyrrole methylase"/>
    <property type="match status" value="1"/>
</dbReference>
<keyword evidence="5" id="KW-0949">S-adenosyl-L-methionine</keyword>
<dbReference type="InterPro" id="IPR035996">
    <property type="entry name" value="4pyrrol_Methylase_sf"/>
</dbReference>
<name>A0A2V4TIS3_9BURK</name>
<evidence type="ECO:0000256" key="1">
    <source>
        <dbReference type="ARBA" id="ARBA00022490"/>
    </source>
</evidence>
<dbReference type="InterPro" id="IPR008189">
    <property type="entry name" value="rRNA_ssu_MeTfrase_I"/>
</dbReference>
<dbReference type="PANTHER" id="PTHR46111">
    <property type="entry name" value="RIBOSOMAL RNA SMALL SUBUNIT METHYLTRANSFERASE I"/>
    <property type="match status" value="1"/>
</dbReference>
<evidence type="ECO:0000313" key="7">
    <source>
        <dbReference type="EMBL" id="PYE23691.1"/>
    </source>
</evidence>
<gene>
    <name evidence="7" type="ORF">C7410_10761</name>
</gene>
<evidence type="ECO:0000256" key="4">
    <source>
        <dbReference type="ARBA" id="ARBA00022679"/>
    </source>
</evidence>
<protein>
    <submittedName>
        <fullName evidence="7">16S rRNA (Cytidine1402-2'-O)-methyltransferase</fullName>
    </submittedName>
</protein>
<keyword evidence="1" id="KW-0963">Cytoplasm</keyword>
<dbReference type="Pfam" id="PF00590">
    <property type="entry name" value="TP_methylase"/>
    <property type="match status" value="1"/>
</dbReference>
<proteinExistence type="predicted"/>
<dbReference type="CDD" id="cd11649">
    <property type="entry name" value="RsmI_like"/>
    <property type="match status" value="1"/>
</dbReference>
<dbReference type="Proteomes" id="UP000247772">
    <property type="component" value="Unassembled WGS sequence"/>
</dbReference>
<keyword evidence="2" id="KW-0698">rRNA processing</keyword>
<dbReference type="AlphaFoldDB" id="A0A2V4TIS3"/>
<dbReference type="GO" id="GO:0006364">
    <property type="term" value="P:rRNA processing"/>
    <property type="evidence" value="ECO:0007669"/>
    <property type="project" value="UniProtKB-KW"/>
</dbReference>
<keyword evidence="3 7" id="KW-0489">Methyltransferase</keyword>